<evidence type="ECO:0000313" key="3">
    <source>
        <dbReference type="Proteomes" id="UP001457282"/>
    </source>
</evidence>
<dbReference type="EMBL" id="JBEDUW010000003">
    <property type="protein sequence ID" value="KAK9939516.1"/>
    <property type="molecule type" value="Genomic_DNA"/>
</dbReference>
<proteinExistence type="predicted"/>
<gene>
    <name evidence="2" type="ORF">M0R45_016211</name>
</gene>
<evidence type="ECO:0000313" key="2">
    <source>
        <dbReference type="EMBL" id="KAK9939516.1"/>
    </source>
</evidence>
<evidence type="ECO:0000256" key="1">
    <source>
        <dbReference type="SAM" id="MobiDB-lite"/>
    </source>
</evidence>
<name>A0AAW1XSY9_RUBAR</name>
<keyword evidence="3" id="KW-1185">Reference proteome</keyword>
<protein>
    <submittedName>
        <fullName evidence="2">Uncharacterized protein</fullName>
    </submittedName>
</protein>
<feature type="region of interest" description="Disordered" evidence="1">
    <location>
        <begin position="1"/>
        <end position="52"/>
    </location>
</feature>
<organism evidence="2 3">
    <name type="scientific">Rubus argutus</name>
    <name type="common">Southern blackberry</name>
    <dbReference type="NCBI Taxonomy" id="59490"/>
    <lineage>
        <taxon>Eukaryota</taxon>
        <taxon>Viridiplantae</taxon>
        <taxon>Streptophyta</taxon>
        <taxon>Embryophyta</taxon>
        <taxon>Tracheophyta</taxon>
        <taxon>Spermatophyta</taxon>
        <taxon>Magnoliopsida</taxon>
        <taxon>eudicotyledons</taxon>
        <taxon>Gunneridae</taxon>
        <taxon>Pentapetalae</taxon>
        <taxon>rosids</taxon>
        <taxon>fabids</taxon>
        <taxon>Rosales</taxon>
        <taxon>Rosaceae</taxon>
        <taxon>Rosoideae</taxon>
        <taxon>Rosoideae incertae sedis</taxon>
        <taxon>Rubus</taxon>
    </lineage>
</organism>
<dbReference type="AlphaFoldDB" id="A0AAW1XSY9"/>
<dbReference type="Proteomes" id="UP001457282">
    <property type="component" value="Unassembled WGS sequence"/>
</dbReference>
<sequence>MQDSNMENLRERSFSPTIEDTSDDDSSASSYHGSPNVEENDISLVKSDGPSHSTAMQVFVTGATSIEEQLAHMMAAIEKLT</sequence>
<reference evidence="2 3" key="1">
    <citation type="journal article" date="2023" name="G3 (Bethesda)">
        <title>A chromosome-length genome assembly and annotation of blackberry (Rubus argutus, cv. 'Hillquist').</title>
        <authorList>
            <person name="Bruna T."/>
            <person name="Aryal R."/>
            <person name="Dudchenko O."/>
            <person name="Sargent D.J."/>
            <person name="Mead D."/>
            <person name="Buti M."/>
            <person name="Cavallini A."/>
            <person name="Hytonen T."/>
            <person name="Andres J."/>
            <person name="Pham M."/>
            <person name="Weisz D."/>
            <person name="Mascagni F."/>
            <person name="Usai G."/>
            <person name="Natali L."/>
            <person name="Bassil N."/>
            <person name="Fernandez G.E."/>
            <person name="Lomsadze A."/>
            <person name="Armour M."/>
            <person name="Olukolu B."/>
            <person name="Poorten T."/>
            <person name="Britton C."/>
            <person name="Davik J."/>
            <person name="Ashrafi H."/>
            <person name="Aiden E.L."/>
            <person name="Borodovsky M."/>
            <person name="Worthington M."/>
        </authorList>
    </citation>
    <scope>NUCLEOTIDE SEQUENCE [LARGE SCALE GENOMIC DNA]</scope>
    <source>
        <strain evidence="2">PI 553951</strain>
    </source>
</reference>
<accession>A0AAW1XSY9</accession>
<comment type="caution">
    <text evidence="2">The sequence shown here is derived from an EMBL/GenBank/DDBJ whole genome shotgun (WGS) entry which is preliminary data.</text>
</comment>